<dbReference type="EMBL" id="JACMRX010000001">
    <property type="protein sequence ID" value="KAF7998004.1"/>
    <property type="molecule type" value="Genomic_DNA"/>
</dbReference>
<organism evidence="1 2">
    <name type="scientific">Aphidius gifuensis</name>
    <name type="common">Parasitoid wasp</name>
    <dbReference type="NCBI Taxonomy" id="684658"/>
    <lineage>
        <taxon>Eukaryota</taxon>
        <taxon>Metazoa</taxon>
        <taxon>Ecdysozoa</taxon>
        <taxon>Arthropoda</taxon>
        <taxon>Hexapoda</taxon>
        <taxon>Insecta</taxon>
        <taxon>Pterygota</taxon>
        <taxon>Neoptera</taxon>
        <taxon>Endopterygota</taxon>
        <taxon>Hymenoptera</taxon>
        <taxon>Apocrita</taxon>
        <taxon>Ichneumonoidea</taxon>
        <taxon>Braconidae</taxon>
        <taxon>Aphidiinae</taxon>
        <taxon>Aphidius</taxon>
    </lineage>
</organism>
<proteinExistence type="predicted"/>
<evidence type="ECO:0000313" key="2">
    <source>
        <dbReference type="Proteomes" id="UP000639338"/>
    </source>
</evidence>
<name>A0A834Y688_APHGI</name>
<accession>A0A834Y688</accession>
<protein>
    <submittedName>
        <fullName evidence="1">Uncharacterized protein</fullName>
    </submittedName>
</protein>
<gene>
    <name evidence="1" type="ORF">HCN44_009402</name>
</gene>
<reference evidence="1 2" key="1">
    <citation type="submission" date="2020-08" db="EMBL/GenBank/DDBJ databases">
        <title>Aphidius gifuensis genome sequencing and assembly.</title>
        <authorList>
            <person name="Du Z."/>
        </authorList>
    </citation>
    <scope>NUCLEOTIDE SEQUENCE [LARGE SCALE GENOMIC DNA]</scope>
    <source>
        <strain evidence="1">YNYX2018</strain>
        <tissue evidence="1">Adults</tissue>
    </source>
</reference>
<keyword evidence="2" id="KW-1185">Reference proteome</keyword>
<comment type="caution">
    <text evidence="1">The sequence shown here is derived from an EMBL/GenBank/DDBJ whole genome shotgun (WGS) entry which is preliminary data.</text>
</comment>
<dbReference type="AlphaFoldDB" id="A0A834Y688"/>
<sequence length="220" mass="25117">MVTIQEGFVTFEPGYEKKVVSSSLMNAMRDASIMKQLLKEFLDYMTDTTSKIRSKEIVNIHNLVENTLSLIEESTTDNDISPTIYKNATFAYEIAVSDLDECISVETNKTLHNDNFTSIFLGINETLAKFTDIQDKCNSFQSFISECQQYVKTKISNLTDLIIDVERKISIVALQNRDLVVSNLKENIEFCWESAYSSLNRSLNIATENLNIVFKFLPKE</sequence>
<dbReference type="Proteomes" id="UP000639338">
    <property type="component" value="Unassembled WGS sequence"/>
</dbReference>
<evidence type="ECO:0000313" key="1">
    <source>
        <dbReference type="EMBL" id="KAF7998004.1"/>
    </source>
</evidence>